<keyword evidence="2" id="KW-1185">Reference proteome</keyword>
<gene>
    <name evidence="1" type="ORF">SAMN05192573_107163</name>
</gene>
<organism evidence="1 2">
    <name type="scientific">Mucilaginibacter gossypii</name>
    <dbReference type="NCBI Taxonomy" id="551996"/>
    <lineage>
        <taxon>Bacteria</taxon>
        <taxon>Pseudomonadati</taxon>
        <taxon>Bacteroidota</taxon>
        <taxon>Sphingobacteriia</taxon>
        <taxon>Sphingobacteriales</taxon>
        <taxon>Sphingobacteriaceae</taxon>
        <taxon>Mucilaginibacter</taxon>
    </lineage>
</organism>
<reference evidence="2" key="1">
    <citation type="submission" date="2016-10" db="EMBL/GenBank/DDBJ databases">
        <authorList>
            <person name="Varghese N."/>
            <person name="Submissions S."/>
        </authorList>
    </citation>
    <scope>NUCLEOTIDE SEQUENCE [LARGE SCALE GENOMIC DNA]</scope>
    <source>
        <strain evidence="2">Gh-67</strain>
    </source>
</reference>
<evidence type="ECO:0008006" key="3">
    <source>
        <dbReference type="Google" id="ProtNLM"/>
    </source>
</evidence>
<dbReference type="EMBL" id="FNCG01000007">
    <property type="protein sequence ID" value="SDH18939.1"/>
    <property type="molecule type" value="Genomic_DNA"/>
</dbReference>
<evidence type="ECO:0000313" key="1">
    <source>
        <dbReference type="EMBL" id="SDH18939.1"/>
    </source>
</evidence>
<evidence type="ECO:0000313" key="2">
    <source>
        <dbReference type="Proteomes" id="UP000199705"/>
    </source>
</evidence>
<dbReference type="AlphaFoldDB" id="A0A1G8ADG2"/>
<dbReference type="STRING" id="551996.SAMN05192573_107163"/>
<name>A0A1G8ADG2_9SPHI</name>
<protein>
    <recommendedName>
        <fullName evidence="3">Recombinase zinc beta ribbon domain-containing protein</fullName>
    </recommendedName>
</protein>
<accession>A0A1G8ADG2</accession>
<proteinExistence type="predicted"/>
<sequence length="120" mass="13633">MDNDLPLGTIYTGGISQSMDIRIEKYSSSRPGTYCKDLVLRGFLYCPLCAKQLTGSTSKGRHAYYTYYHCKSPCKVRYNANGINIEVEKDLRQLMPKPGMAELFKEIICDVTIAICKQKY</sequence>
<dbReference type="Proteomes" id="UP000199705">
    <property type="component" value="Unassembled WGS sequence"/>
</dbReference>